<proteinExistence type="predicted"/>
<organism evidence="1">
    <name type="scientific">marine sediment metagenome</name>
    <dbReference type="NCBI Taxonomy" id="412755"/>
    <lineage>
        <taxon>unclassified sequences</taxon>
        <taxon>metagenomes</taxon>
        <taxon>ecological metagenomes</taxon>
    </lineage>
</organism>
<dbReference type="EMBL" id="LAZR01018113">
    <property type="protein sequence ID" value="KKL97666.1"/>
    <property type="molecule type" value="Genomic_DNA"/>
</dbReference>
<protein>
    <submittedName>
        <fullName evidence="1">Uncharacterized protein</fullName>
    </submittedName>
</protein>
<evidence type="ECO:0000313" key="1">
    <source>
        <dbReference type="EMBL" id="KKL97666.1"/>
    </source>
</evidence>
<dbReference type="AlphaFoldDB" id="A0A0F9H3U6"/>
<reference evidence="1" key="1">
    <citation type="journal article" date="2015" name="Nature">
        <title>Complex archaea that bridge the gap between prokaryotes and eukaryotes.</title>
        <authorList>
            <person name="Spang A."/>
            <person name="Saw J.H."/>
            <person name="Jorgensen S.L."/>
            <person name="Zaremba-Niedzwiedzka K."/>
            <person name="Martijn J."/>
            <person name="Lind A.E."/>
            <person name="van Eijk R."/>
            <person name="Schleper C."/>
            <person name="Guy L."/>
            <person name="Ettema T.J."/>
        </authorList>
    </citation>
    <scope>NUCLEOTIDE SEQUENCE</scope>
</reference>
<name>A0A0F9H3U6_9ZZZZ</name>
<gene>
    <name evidence="1" type="ORF">LCGC14_1832210</name>
</gene>
<accession>A0A0F9H3U6</accession>
<comment type="caution">
    <text evidence="1">The sequence shown here is derived from an EMBL/GenBank/DDBJ whole genome shotgun (WGS) entry which is preliminary data.</text>
</comment>
<sequence>MNKILDCGCTVRRYTEGKVIFDSTRNCTETPRHRTRITHICGICGLITSKKLLKTHKHEEHAI</sequence>